<keyword evidence="3 4" id="KW-0012">Acyltransferase</keyword>
<dbReference type="RefSeq" id="WP_062767432.1">
    <property type="nucleotide sequence ID" value="NZ_CP121027.1"/>
</dbReference>
<comment type="function">
    <text evidence="4">Functions in the N-end rule pathway of protein degradation where it conjugates Leu, Phe and, less efficiently, Met from aminoacyl-tRNAs to the N-termini of proteins containing an N-terminal arginine or lysine.</text>
</comment>
<comment type="catalytic activity">
    <reaction evidence="4">
        <text>L-phenylalanyl-tRNA(Phe) + an N-terminal L-alpha-aminoacyl-[protein] = an N-terminal L-phenylalanyl-L-alpha-aminoacyl-[protein] + tRNA(Phe)</text>
        <dbReference type="Rhea" id="RHEA:43632"/>
        <dbReference type="Rhea" id="RHEA-COMP:9668"/>
        <dbReference type="Rhea" id="RHEA-COMP:9699"/>
        <dbReference type="Rhea" id="RHEA-COMP:10636"/>
        <dbReference type="Rhea" id="RHEA-COMP:10637"/>
        <dbReference type="ChEBI" id="CHEBI:78442"/>
        <dbReference type="ChEBI" id="CHEBI:78531"/>
        <dbReference type="ChEBI" id="CHEBI:78597"/>
        <dbReference type="ChEBI" id="CHEBI:83561"/>
        <dbReference type="EC" id="2.3.2.6"/>
    </reaction>
</comment>
<dbReference type="HAMAP" id="MF_00688">
    <property type="entry name" value="Leu_Phe_trans"/>
    <property type="match status" value="1"/>
</dbReference>
<dbReference type="EMBL" id="LPZR01000190">
    <property type="protein sequence ID" value="KYO50855.1"/>
    <property type="molecule type" value="Genomic_DNA"/>
</dbReference>
<evidence type="ECO:0000313" key="5">
    <source>
        <dbReference type="EMBL" id="KYO50855.1"/>
    </source>
</evidence>
<proteinExistence type="inferred from homology"/>
<comment type="subcellular location">
    <subcellularLocation>
        <location evidence="4">Cytoplasm</location>
    </subcellularLocation>
</comment>
<dbReference type="Proteomes" id="UP000075787">
    <property type="component" value="Unassembled WGS sequence"/>
</dbReference>
<dbReference type="NCBIfam" id="TIGR00667">
    <property type="entry name" value="aat"/>
    <property type="match status" value="1"/>
</dbReference>
<evidence type="ECO:0000256" key="4">
    <source>
        <dbReference type="HAMAP-Rule" id="MF_00688"/>
    </source>
</evidence>
<dbReference type="GO" id="GO:0030163">
    <property type="term" value="P:protein catabolic process"/>
    <property type="evidence" value="ECO:0007669"/>
    <property type="project" value="UniProtKB-UniRule"/>
</dbReference>
<comment type="caution">
    <text evidence="5">The sequence shown here is derived from an EMBL/GenBank/DDBJ whole genome shotgun (WGS) entry which is preliminary data.</text>
</comment>
<dbReference type="InterPro" id="IPR042203">
    <property type="entry name" value="Leu/Phe-tRNA_Trfase_C"/>
</dbReference>
<keyword evidence="1 4" id="KW-0963">Cytoplasm</keyword>
<dbReference type="PANTHER" id="PTHR30098:SF2">
    <property type="entry name" value="LEUCYL_PHENYLALANYL-TRNA--PROTEIN TRANSFERASE"/>
    <property type="match status" value="1"/>
</dbReference>
<keyword evidence="2 4" id="KW-0808">Transferase</keyword>
<evidence type="ECO:0000256" key="3">
    <source>
        <dbReference type="ARBA" id="ARBA00023315"/>
    </source>
</evidence>
<evidence type="ECO:0000256" key="1">
    <source>
        <dbReference type="ARBA" id="ARBA00022490"/>
    </source>
</evidence>
<comment type="similarity">
    <text evidence="4">Belongs to the L/F-transferase family.</text>
</comment>
<dbReference type="OrthoDB" id="9790282at2"/>
<dbReference type="AlphaFoldDB" id="A0A162KBA4"/>
<dbReference type="InterPro" id="IPR004616">
    <property type="entry name" value="Leu/Phe-tRNA_Trfase"/>
</dbReference>
<dbReference type="GO" id="GO:0005737">
    <property type="term" value="C:cytoplasm"/>
    <property type="evidence" value="ECO:0007669"/>
    <property type="project" value="UniProtKB-SubCell"/>
</dbReference>
<sequence>MHLTPDLLLRAYVCGIFPMAESGDKPELYWVDPDRRGVLPLDGFHLPRKLRKTIRRQPFTVTVDADFEGVMRGCAAPAPGRERTWINDEILALYTELHQMGHAHSIEVREGAELVGGLYGVSLGAAFFGESMFSRRTDASKVALVHLVARLKRGGYRLLDTQFVTDHLTRFGAIEIPRGVYQDRLRNALGIRASFIPEPFGFGAGTPDQVLAAIDGPVAQPRRRRPRDPMDDADAVVVEV</sequence>
<reference evidence="5 6" key="1">
    <citation type="submission" date="2015-12" db="EMBL/GenBank/DDBJ databases">
        <title>Genome sequence of Tistrella mobilis MCCC 1A02139.</title>
        <authorList>
            <person name="Lu L."/>
            <person name="Lai Q."/>
            <person name="Shao Z."/>
            <person name="Qian P."/>
        </authorList>
    </citation>
    <scope>NUCLEOTIDE SEQUENCE [LARGE SCALE GENOMIC DNA]</scope>
    <source>
        <strain evidence="5 6">MCCC 1A02139</strain>
    </source>
</reference>
<dbReference type="GeneID" id="97240905"/>
<dbReference type="EC" id="2.3.2.6" evidence="4"/>
<comment type="catalytic activity">
    <reaction evidence="4">
        <text>N-terminal L-lysyl-[protein] + L-leucyl-tRNA(Leu) = N-terminal L-leucyl-L-lysyl-[protein] + tRNA(Leu) + H(+)</text>
        <dbReference type="Rhea" id="RHEA:12340"/>
        <dbReference type="Rhea" id="RHEA-COMP:9613"/>
        <dbReference type="Rhea" id="RHEA-COMP:9622"/>
        <dbReference type="Rhea" id="RHEA-COMP:12670"/>
        <dbReference type="Rhea" id="RHEA-COMP:12671"/>
        <dbReference type="ChEBI" id="CHEBI:15378"/>
        <dbReference type="ChEBI" id="CHEBI:65249"/>
        <dbReference type="ChEBI" id="CHEBI:78442"/>
        <dbReference type="ChEBI" id="CHEBI:78494"/>
        <dbReference type="ChEBI" id="CHEBI:133043"/>
        <dbReference type="EC" id="2.3.2.6"/>
    </reaction>
</comment>
<comment type="catalytic activity">
    <reaction evidence="4">
        <text>N-terminal L-arginyl-[protein] + L-leucyl-tRNA(Leu) = N-terminal L-leucyl-L-arginyl-[protein] + tRNA(Leu) + H(+)</text>
        <dbReference type="Rhea" id="RHEA:50416"/>
        <dbReference type="Rhea" id="RHEA-COMP:9613"/>
        <dbReference type="Rhea" id="RHEA-COMP:9622"/>
        <dbReference type="Rhea" id="RHEA-COMP:12672"/>
        <dbReference type="Rhea" id="RHEA-COMP:12673"/>
        <dbReference type="ChEBI" id="CHEBI:15378"/>
        <dbReference type="ChEBI" id="CHEBI:64719"/>
        <dbReference type="ChEBI" id="CHEBI:78442"/>
        <dbReference type="ChEBI" id="CHEBI:78494"/>
        <dbReference type="ChEBI" id="CHEBI:133044"/>
        <dbReference type="EC" id="2.3.2.6"/>
    </reaction>
</comment>
<evidence type="ECO:0000313" key="6">
    <source>
        <dbReference type="Proteomes" id="UP000075787"/>
    </source>
</evidence>
<name>A0A162KBA4_9PROT</name>
<dbReference type="Pfam" id="PF03588">
    <property type="entry name" value="Leu_Phe_trans"/>
    <property type="match status" value="1"/>
</dbReference>
<accession>A0A162KBA4</accession>
<evidence type="ECO:0000256" key="2">
    <source>
        <dbReference type="ARBA" id="ARBA00022679"/>
    </source>
</evidence>
<dbReference type="SUPFAM" id="SSF55729">
    <property type="entry name" value="Acyl-CoA N-acyltransferases (Nat)"/>
    <property type="match status" value="1"/>
</dbReference>
<organism evidence="5 6">
    <name type="scientific">Tistrella mobilis</name>
    <dbReference type="NCBI Taxonomy" id="171437"/>
    <lineage>
        <taxon>Bacteria</taxon>
        <taxon>Pseudomonadati</taxon>
        <taxon>Pseudomonadota</taxon>
        <taxon>Alphaproteobacteria</taxon>
        <taxon>Geminicoccales</taxon>
        <taxon>Geminicoccaceae</taxon>
        <taxon>Tistrella</taxon>
    </lineage>
</organism>
<dbReference type="GO" id="GO:0008914">
    <property type="term" value="F:leucyl-tRNA--protein transferase activity"/>
    <property type="evidence" value="ECO:0007669"/>
    <property type="project" value="UniProtKB-UniRule"/>
</dbReference>
<protein>
    <recommendedName>
        <fullName evidence="4">Leucyl/phenylalanyl-tRNA--protein transferase</fullName>
        <ecNumber evidence="4">2.3.2.6</ecNumber>
    </recommendedName>
    <alternativeName>
        <fullName evidence="4">L/F-transferase</fullName>
    </alternativeName>
    <alternativeName>
        <fullName evidence="4">Leucyltransferase</fullName>
    </alternativeName>
    <alternativeName>
        <fullName evidence="4">Phenyalanyltransferase</fullName>
    </alternativeName>
</protein>
<gene>
    <name evidence="4" type="primary">aat</name>
    <name evidence="5" type="ORF">AUP44_01365</name>
</gene>
<dbReference type="FunFam" id="3.40.630.70:FF:000001">
    <property type="entry name" value="Leucyl/phenylalanyl-tRNA--protein transferase"/>
    <property type="match status" value="1"/>
</dbReference>
<dbReference type="InterPro" id="IPR016181">
    <property type="entry name" value="Acyl_CoA_acyltransferase"/>
</dbReference>
<dbReference type="PANTHER" id="PTHR30098">
    <property type="entry name" value="LEUCYL/PHENYLALANYL-TRNA--PROTEIN TRANSFERASE"/>
    <property type="match status" value="1"/>
</dbReference>
<dbReference type="Gene3D" id="3.40.630.70">
    <property type="entry name" value="Leucyl/phenylalanyl-tRNA-protein transferase, C-terminal domain"/>
    <property type="match status" value="1"/>
</dbReference>